<keyword evidence="2" id="KW-0472">Membrane</keyword>
<gene>
    <name evidence="3" type="ORF">FYJ63_06250</name>
</gene>
<evidence type="ECO:0000313" key="3">
    <source>
        <dbReference type="EMBL" id="MST49835.1"/>
    </source>
</evidence>
<dbReference type="EMBL" id="VUMY01000009">
    <property type="protein sequence ID" value="MST49835.1"/>
    <property type="molecule type" value="Genomic_DNA"/>
</dbReference>
<protein>
    <submittedName>
        <fullName evidence="3">Uncharacterized protein</fullName>
    </submittedName>
</protein>
<reference evidence="3 4" key="1">
    <citation type="submission" date="2019-08" db="EMBL/GenBank/DDBJ databases">
        <title>In-depth cultivation of the pig gut microbiome towards novel bacterial diversity and tailored functional studies.</title>
        <authorList>
            <person name="Wylensek D."/>
            <person name="Hitch T.C.A."/>
            <person name="Clavel T."/>
        </authorList>
    </citation>
    <scope>NUCLEOTIDE SEQUENCE [LARGE SCALE GENOMIC DNA]</scope>
    <source>
        <strain evidence="3 4">RF-GAM-744-WT-7</strain>
    </source>
</reference>
<evidence type="ECO:0000256" key="1">
    <source>
        <dbReference type="SAM" id="MobiDB-lite"/>
    </source>
</evidence>
<name>A0A7K0K476_9ACTO</name>
<evidence type="ECO:0000313" key="4">
    <source>
        <dbReference type="Proteomes" id="UP000442535"/>
    </source>
</evidence>
<accession>A0A7K0K476</accession>
<feature type="transmembrane region" description="Helical" evidence="2">
    <location>
        <begin position="154"/>
        <end position="177"/>
    </location>
</feature>
<sequence length="431" mass="47776">MQLFLVAMWWVIALVLAIALVVSARPRRLSTRFHTHVYVKDVEALSPDDVRRTHPYEVTVLIPAWENSHLGEFHELTLNPKDLNPGRARDALRFRRPLGAWVSSLDPRDLVFTKQESWNTNRVINAVLVLVAQFVATGASLLHLELISTADPWFVVMFPLIIGGFTYLMGLGFIHFIRALVVWVRLSSQPVTVPARITGVRQAVGHQGGFEVSLLWAPLGMPTQYSTIRVPSTRRRTLLLLQKLINNQLEEEAAGHFRVQVERPETPPQTAVSMLQTPQGPATIKITALPSSDPRSDPRPPKARAAAEKARAKREAELLAQREAFEKSTAKARIEAASQAELGSPSLGLDELAAEGPQAWYYPLNPGRVNLVGFNTGASQRGRLAGVAFLWFLVALGAGAAVAYLGFIHPETLFPVYVHPNPDYEPLGKWE</sequence>
<comment type="caution">
    <text evidence="3">The sequence shown here is derived from an EMBL/GenBank/DDBJ whole genome shotgun (WGS) entry which is preliminary data.</text>
</comment>
<evidence type="ECO:0000256" key="2">
    <source>
        <dbReference type="SAM" id="Phobius"/>
    </source>
</evidence>
<feature type="compositionally biased region" description="Basic and acidic residues" evidence="1">
    <location>
        <begin position="294"/>
        <end position="312"/>
    </location>
</feature>
<keyword evidence="2" id="KW-1133">Transmembrane helix</keyword>
<feature type="transmembrane region" description="Helical" evidence="2">
    <location>
        <begin position="6"/>
        <end position="24"/>
    </location>
</feature>
<feature type="region of interest" description="Disordered" evidence="1">
    <location>
        <begin position="287"/>
        <end position="312"/>
    </location>
</feature>
<organism evidence="3 4">
    <name type="scientific">Mobiluncus porci</name>
    <dbReference type="NCBI Taxonomy" id="2652278"/>
    <lineage>
        <taxon>Bacteria</taxon>
        <taxon>Bacillati</taxon>
        <taxon>Actinomycetota</taxon>
        <taxon>Actinomycetes</taxon>
        <taxon>Actinomycetales</taxon>
        <taxon>Actinomycetaceae</taxon>
        <taxon>Mobiluncus</taxon>
    </lineage>
</organism>
<feature type="transmembrane region" description="Helical" evidence="2">
    <location>
        <begin position="384"/>
        <end position="407"/>
    </location>
</feature>
<keyword evidence="4" id="KW-1185">Reference proteome</keyword>
<dbReference type="Proteomes" id="UP000442535">
    <property type="component" value="Unassembled WGS sequence"/>
</dbReference>
<dbReference type="AlphaFoldDB" id="A0A7K0K476"/>
<proteinExistence type="predicted"/>
<dbReference type="RefSeq" id="WP_154544872.1">
    <property type="nucleotide sequence ID" value="NZ_JAQYQY010000038.1"/>
</dbReference>
<keyword evidence="2" id="KW-0812">Transmembrane</keyword>
<feature type="transmembrane region" description="Helical" evidence="2">
    <location>
        <begin position="123"/>
        <end position="142"/>
    </location>
</feature>